<keyword evidence="3" id="KW-1185">Reference proteome</keyword>
<comment type="caution">
    <text evidence="2">The sequence shown here is derived from an EMBL/GenBank/DDBJ whole genome shotgun (WGS) entry which is preliminary data.</text>
</comment>
<evidence type="ECO:0000313" key="2">
    <source>
        <dbReference type="EMBL" id="PRR74264.1"/>
    </source>
</evidence>
<organism evidence="2 3">
    <name type="scientific">Neomoorella humiferrea</name>
    <dbReference type="NCBI Taxonomy" id="676965"/>
    <lineage>
        <taxon>Bacteria</taxon>
        <taxon>Bacillati</taxon>
        <taxon>Bacillota</taxon>
        <taxon>Clostridia</taxon>
        <taxon>Neomoorellales</taxon>
        <taxon>Neomoorellaceae</taxon>
        <taxon>Neomoorella</taxon>
    </lineage>
</organism>
<gene>
    <name evidence="2" type="ORF">MOHU_08630</name>
</gene>
<sequence length="101" mass="11401">MEEILKDVIDKIVKTANPDKIILFGSRSKEKAGFDSDYDLLVLKRGINNRRALAQLLYKNLVNVPAAVDIIVETPEKIEKYQTLHGLVYAEAAKGLVVYER</sequence>
<dbReference type="Gene3D" id="3.30.460.10">
    <property type="entry name" value="Beta Polymerase, domain 2"/>
    <property type="match status" value="1"/>
</dbReference>
<dbReference type="PANTHER" id="PTHR37030:SF1">
    <property type="entry name" value="NUCLEOTIDYLTRANSFERASE"/>
    <property type="match status" value="1"/>
</dbReference>
<dbReference type="Proteomes" id="UP000238415">
    <property type="component" value="Unassembled WGS sequence"/>
</dbReference>
<dbReference type="CDD" id="cd05403">
    <property type="entry name" value="NT_KNTase_like"/>
    <property type="match status" value="1"/>
</dbReference>
<reference evidence="2 3" key="1">
    <citation type="submission" date="2018-03" db="EMBL/GenBank/DDBJ databases">
        <title>Genome sequence of Moorella humiferrea DSM 23265.</title>
        <authorList>
            <person name="Poehlein A."/>
            <person name="Daniel R."/>
        </authorList>
    </citation>
    <scope>NUCLEOTIDE SEQUENCE [LARGE SCALE GENOMIC DNA]</scope>
    <source>
        <strain evidence="2 3">DSM 23265</strain>
    </source>
</reference>
<feature type="domain" description="Polymerase beta nucleotidyltransferase" evidence="1">
    <location>
        <begin position="9"/>
        <end position="82"/>
    </location>
</feature>
<dbReference type="AlphaFoldDB" id="A0A2T0AUT9"/>
<evidence type="ECO:0000259" key="1">
    <source>
        <dbReference type="Pfam" id="PF18765"/>
    </source>
</evidence>
<dbReference type="InterPro" id="IPR043519">
    <property type="entry name" value="NT_sf"/>
</dbReference>
<name>A0A2T0AUT9_9FIRM</name>
<dbReference type="Pfam" id="PF18765">
    <property type="entry name" value="Polbeta"/>
    <property type="match status" value="1"/>
</dbReference>
<dbReference type="EMBL" id="PVXM01000011">
    <property type="protein sequence ID" value="PRR74264.1"/>
    <property type="molecule type" value="Genomic_DNA"/>
</dbReference>
<dbReference type="SUPFAM" id="SSF81301">
    <property type="entry name" value="Nucleotidyltransferase"/>
    <property type="match status" value="1"/>
</dbReference>
<dbReference type="PANTHER" id="PTHR37030">
    <property type="entry name" value="NUCLEOTIDYLTRANSFERASE"/>
    <property type="match status" value="1"/>
</dbReference>
<proteinExistence type="predicted"/>
<dbReference type="InterPro" id="IPR041633">
    <property type="entry name" value="Polbeta"/>
</dbReference>
<dbReference type="RefSeq" id="WP_170066193.1">
    <property type="nucleotide sequence ID" value="NZ_CP136419.1"/>
</dbReference>
<protein>
    <recommendedName>
        <fullName evidence="1">Polymerase beta nucleotidyltransferase domain-containing protein</fullName>
    </recommendedName>
</protein>
<evidence type="ECO:0000313" key="3">
    <source>
        <dbReference type="Proteomes" id="UP000238415"/>
    </source>
</evidence>
<accession>A0A2T0AUT9</accession>